<name>A0A485D4G5_RAOPL</name>
<dbReference type="GO" id="GO:0006313">
    <property type="term" value="P:DNA transposition"/>
    <property type="evidence" value="ECO:0007669"/>
    <property type="project" value="InterPro"/>
</dbReference>
<evidence type="ECO:0000313" key="2">
    <source>
        <dbReference type="Proteomes" id="UP000345637"/>
    </source>
</evidence>
<dbReference type="Proteomes" id="UP000345637">
    <property type="component" value="Unassembled WGS sequence"/>
</dbReference>
<dbReference type="InterPro" id="IPR002514">
    <property type="entry name" value="Transposase_8"/>
</dbReference>
<dbReference type="GO" id="GO:0004803">
    <property type="term" value="F:transposase activity"/>
    <property type="evidence" value="ECO:0007669"/>
    <property type="project" value="InterPro"/>
</dbReference>
<sequence>MNVSHVARLHGIQPSLLFKWKKQYQEGSLTAVAAERKSFLLLSLLLL</sequence>
<dbReference type="SUPFAM" id="SSF48295">
    <property type="entry name" value="TrpR-like"/>
    <property type="match status" value="1"/>
</dbReference>
<reference evidence="1 2" key="1">
    <citation type="submission" date="2019-03" db="EMBL/GenBank/DDBJ databases">
        <authorList>
            <consortium name="Pathogen Informatics"/>
        </authorList>
    </citation>
    <scope>NUCLEOTIDE SEQUENCE [LARGE SCALE GENOMIC DNA]</scope>
    <source>
        <strain evidence="1 2">NCTC12998</strain>
    </source>
</reference>
<proteinExistence type="predicted"/>
<dbReference type="GO" id="GO:0043565">
    <property type="term" value="F:sequence-specific DNA binding"/>
    <property type="evidence" value="ECO:0007669"/>
    <property type="project" value="InterPro"/>
</dbReference>
<dbReference type="AlphaFoldDB" id="A0A485D4G5"/>
<gene>
    <name evidence="1" type="ORF">NCTC12998_07173</name>
</gene>
<dbReference type="EMBL" id="CAADJE010000040">
    <property type="protein sequence ID" value="VFS91567.1"/>
    <property type="molecule type" value="Genomic_DNA"/>
</dbReference>
<protein>
    <submittedName>
        <fullName evidence="1">IS2 repressor TnpA</fullName>
    </submittedName>
</protein>
<accession>A0A485D4G5</accession>
<dbReference type="Pfam" id="PF01527">
    <property type="entry name" value="HTH_Tnp_1"/>
    <property type="match status" value="1"/>
</dbReference>
<organism evidence="1 2">
    <name type="scientific">Raoultella planticola</name>
    <name type="common">Klebsiella planticola</name>
    <dbReference type="NCBI Taxonomy" id="575"/>
    <lineage>
        <taxon>Bacteria</taxon>
        <taxon>Pseudomonadati</taxon>
        <taxon>Pseudomonadota</taxon>
        <taxon>Gammaproteobacteria</taxon>
        <taxon>Enterobacterales</taxon>
        <taxon>Enterobacteriaceae</taxon>
        <taxon>Klebsiella/Raoultella group</taxon>
        <taxon>Raoultella</taxon>
    </lineage>
</organism>
<evidence type="ECO:0000313" key="1">
    <source>
        <dbReference type="EMBL" id="VFS91567.1"/>
    </source>
</evidence>
<dbReference type="InterPro" id="IPR010921">
    <property type="entry name" value="Trp_repressor/repl_initiator"/>
</dbReference>